<dbReference type="Proteomes" id="UP000501648">
    <property type="component" value="Chromosome"/>
</dbReference>
<feature type="domain" description="G" evidence="2">
    <location>
        <begin position="41"/>
        <end position="151"/>
    </location>
</feature>
<dbReference type="PANTHER" id="PTHR42714:SF2">
    <property type="entry name" value="TRNA MODIFICATION GTPASE GTPBP3, MITOCHONDRIAL"/>
    <property type="match status" value="1"/>
</dbReference>
<dbReference type="GO" id="GO:0005829">
    <property type="term" value="C:cytosol"/>
    <property type="evidence" value="ECO:0007669"/>
    <property type="project" value="TreeGrafter"/>
</dbReference>
<dbReference type="Pfam" id="PF01926">
    <property type="entry name" value="MMR_HSR1"/>
    <property type="match status" value="1"/>
</dbReference>
<keyword evidence="1" id="KW-0175">Coiled coil</keyword>
<evidence type="ECO:0000313" key="3">
    <source>
        <dbReference type="EMBL" id="QJP99896.1"/>
    </source>
</evidence>
<accession>A0A6M3ZMU1</accession>
<sequence length="426" mass="47158">MPLHDNPFDPLAGDILAVAPARAHDLARLRLLAQRRAAPTVTVVGKYNHGKSRLLNELMGRDVFAVADRRQTVTLSEHHHAELRWLDAPGLDADVAEQDDLHAQQATWLQADVRLFVHAAKEGELDAAERQLLQALREDQQRTRRQTIFVLTQVDQMADDEQLAKVSQAIQAQAPGLALHPVSSARHRSGVEGGKTLLLQKSGIPALQALLREVAQQVPAARQHERSLLLGEIDQQLQQQQAAALAQVEQLQQRQRQQREDFEQGLQAVLEQVQQDLLPIVQAVQVPGEDPALVPDSAADEFKLTAGKRERARIHVAYSRACIAIRGHLIQHGVEGLPASQRTSVGSLDTVMVAVMGISIKYRADLRRQFCEAAGRAHLMQSFLHYYELSEDRQALQQSIVRAESLLFANTRALGALDGLRAVELA</sequence>
<dbReference type="Gene3D" id="3.40.50.300">
    <property type="entry name" value="P-loop containing nucleotide triphosphate hydrolases"/>
    <property type="match status" value="1"/>
</dbReference>
<organism evidence="3 4">
    <name type="scientific">Herbaspirillum rubrisubalbicans Os34</name>
    <dbReference type="NCBI Taxonomy" id="1235827"/>
    <lineage>
        <taxon>Bacteria</taxon>
        <taxon>Pseudomonadati</taxon>
        <taxon>Pseudomonadota</taxon>
        <taxon>Betaproteobacteria</taxon>
        <taxon>Burkholderiales</taxon>
        <taxon>Oxalobacteraceae</taxon>
        <taxon>Herbaspirillum</taxon>
    </lineage>
</organism>
<dbReference type="PANTHER" id="PTHR42714">
    <property type="entry name" value="TRNA MODIFICATION GTPASE GTPBP3"/>
    <property type="match status" value="1"/>
</dbReference>
<gene>
    <name evidence="3" type="ORF">C798_06535</name>
</gene>
<feature type="coiled-coil region" evidence="1">
    <location>
        <begin position="234"/>
        <end position="261"/>
    </location>
</feature>
<protein>
    <recommendedName>
        <fullName evidence="2">G domain-containing protein</fullName>
    </recommendedName>
</protein>
<dbReference type="AlphaFoldDB" id="A0A6M3ZMU1"/>
<dbReference type="GO" id="GO:0030488">
    <property type="term" value="P:tRNA methylation"/>
    <property type="evidence" value="ECO:0007669"/>
    <property type="project" value="TreeGrafter"/>
</dbReference>
<dbReference type="GO" id="GO:0002098">
    <property type="term" value="P:tRNA wobble uridine modification"/>
    <property type="evidence" value="ECO:0007669"/>
    <property type="project" value="TreeGrafter"/>
</dbReference>
<dbReference type="RefSeq" id="WP_017453184.1">
    <property type="nucleotide sequence ID" value="NZ_CP008956.1"/>
</dbReference>
<name>A0A6M3ZMU1_9BURK</name>
<dbReference type="GO" id="GO:0005525">
    <property type="term" value="F:GTP binding"/>
    <property type="evidence" value="ECO:0007669"/>
    <property type="project" value="InterPro"/>
</dbReference>
<dbReference type="InterPro" id="IPR006073">
    <property type="entry name" value="GTP-bd"/>
</dbReference>
<reference evidence="3 4" key="1">
    <citation type="journal article" date="2012" name="J. Bacteriol.">
        <title>Genome sequence of the pathogenic Herbaspirillum seropedicae strain Os34, isolated from rice roots.</title>
        <authorList>
            <person name="Ye W."/>
            <person name="Ye S."/>
            <person name="Liu J."/>
            <person name="Chang S."/>
            <person name="Chen M."/>
            <person name="Zhu B."/>
            <person name="Guo L."/>
            <person name="An Q."/>
        </authorList>
    </citation>
    <scope>NUCLEOTIDE SEQUENCE [LARGE SCALE GENOMIC DNA]</scope>
    <source>
        <strain evidence="3 4">Os34</strain>
    </source>
</reference>
<proteinExistence type="predicted"/>
<evidence type="ECO:0000259" key="2">
    <source>
        <dbReference type="Pfam" id="PF01926"/>
    </source>
</evidence>
<dbReference type="InterPro" id="IPR027417">
    <property type="entry name" value="P-loop_NTPase"/>
</dbReference>
<evidence type="ECO:0000256" key="1">
    <source>
        <dbReference type="SAM" id="Coils"/>
    </source>
</evidence>
<dbReference type="EMBL" id="CP008956">
    <property type="protein sequence ID" value="QJP99896.1"/>
    <property type="molecule type" value="Genomic_DNA"/>
</dbReference>
<evidence type="ECO:0000313" key="4">
    <source>
        <dbReference type="Proteomes" id="UP000501648"/>
    </source>
</evidence>
<dbReference type="SUPFAM" id="SSF52540">
    <property type="entry name" value="P-loop containing nucleoside triphosphate hydrolases"/>
    <property type="match status" value="1"/>
</dbReference>